<dbReference type="GO" id="GO:0005737">
    <property type="term" value="C:cytoplasm"/>
    <property type="evidence" value="ECO:0007669"/>
    <property type="project" value="UniProtKB-SubCell"/>
</dbReference>
<dbReference type="AlphaFoldDB" id="A0A7U9KPU6"/>
<dbReference type="InterPro" id="IPR011761">
    <property type="entry name" value="ATP-grasp"/>
</dbReference>
<feature type="active site" evidence="10">
    <location>
        <position position="51"/>
    </location>
</feature>
<evidence type="ECO:0000256" key="3">
    <source>
        <dbReference type="ARBA" id="ARBA00022490"/>
    </source>
</evidence>
<proteinExistence type="inferred from homology"/>
<dbReference type="Gene3D" id="3.30.1490.20">
    <property type="entry name" value="ATP-grasp fold, A domain"/>
    <property type="match status" value="1"/>
</dbReference>
<dbReference type="SUPFAM" id="SSF56059">
    <property type="entry name" value="Glutathione synthetase ATP-binding domain-like"/>
    <property type="match status" value="1"/>
</dbReference>
<keyword evidence="9" id="KW-0961">Cell wall biogenesis/degradation</keyword>
<dbReference type="Gene3D" id="3.30.470.20">
    <property type="entry name" value="ATP-grasp fold, B domain"/>
    <property type="match status" value="1"/>
</dbReference>
<dbReference type="PROSITE" id="PS00843">
    <property type="entry name" value="DALA_DALA_LIGASE_1"/>
    <property type="match status" value="1"/>
</dbReference>
<dbReference type="InterPro" id="IPR011095">
    <property type="entry name" value="Dala_Dala_lig_C"/>
</dbReference>
<evidence type="ECO:0000256" key="6">
    <source>
        <dbReference type="ARBA" id="ARBA00022840"/>
    </source>
</evidence>
<evidence type="ECO:0000256" key="2">
    <source>
        <dbReference type="ARBA" id="ARBA00010871"/>
    </source>
</evidence>
<comment type="similarity">
    <text evidence="2">Belongs to the D-alanine--D-alanine ligase family.</text>
</comment>
<evidence type="ECO:0000256" key="7">
    <source>
        <dbReference type="ARBA" id="ARBA00022960"/>
    </source>
</evidence>
<dbReference type="InterPro" id="IPR013815">
    <property type="entry name" value="ATP_grasp_subdomain_1"/>
</dbReference>
<comment type="cofactor">
    <cofactor evidence="11">
        <name>Mg(2+)</name>
        <dbReference type="ChEBI" id="CHEBI:18420"/>
    </cofactor>
    <cofactor evidence="11">
        <name>Mn(2+)</name>
        <dbReference type="ChEBI" id="CHEBI:29035"/>
    </cofactor>
    <text evidence="11">Binds 2 magnesium or manganese ions per subunit.</text>
</comment>
<gene>
    <name evidence="15" type="primary">ddl_1</name>
    <name evidence="15" type="ORF">OEIGOIKO_00888</name>
</gene>
<evidence type="ECO:0000256" key="1">
    <source>
        <dbReference type="ARBA" id="ARBA00004496"/>
    </source>
</evidence>
<protein>
    <submittedName>
        <fullName evidence="15">D-alanine--D-alanine ligase</fullName>
    </submittedName>
</protein>
<evidence type="ECO:0000256" key="10">
    <source>
        <dbReference type="PIRSR" id="PIRSR039102-1"/>
    </source>
</evidence>
<dbReference type="PANTHER" id="PTHR23132">
    <property type="entry name" value="D-ALANINE--D-ALANINE LIGASE"/>
    <property type="match status" value="1"/>
</dbReference>
<dbReference type="InterPro" id="IPR016185">
    <property type="entry name" value="PreATP-grasp_dom_sf"/>
</dbReference>
<keyword evidence="11" id="KW-0479">Metal-binding</keyword>
<feature type="domain" description="ATP-grasp" evidence="14">
    <location>
        <begin position="179"/>
        <end position="379"/>
    </location>
</feature>
<keyword evidence="5 12" id="KW-0547">Nucleotide-binding</keyword>
<feature type="binding site" evidence="11">
    <location>
        <position position="348"/>
    </location>
    <ligand>
        <name>Mg(2+)</name>
        <dbReference type="ChEBI" id="CHEBI:18420"/>
        <label>2</label>
    </ligand>
</feature>
<evidence type="ECO:0000256" key="12">
    <source>
        <dbReference type="PROSITE-ProRule" id="PRU00409"/>
    </source>
</evidence>
<keyword evidence="11" id="KW-0460">Magnesium</keyword>
<dbReference type="GO" id="GO:0009252">
    <property type="term" value="P:peptidoglycan biosynthetic process"/>
    <property type="evidence" value="ECO:0007669"/>
    <property type="project" value="UniProtKB-KW"/>
</dbReference>
<accession>A0A7U9KPU6</accession>
<keyword evidence="6 12" id="KW-0067">ATP-binding</keyword>
<dbReference type="Gene3D" id="3.40.50.20">
    <property type="match status" value="1"/>
</dbReference>
<keyword evidence="7" id="KW-0133">Cell shape</keyword>
<feature type="active site" evidence="10">
    <location>
        <position position="357"/>
    </location>
</feature>
<evidence type="ECO:0000256" key="11">
    <source>
        <dbReference type="PIRSR" id="PIRSR039102-3"/>
    </source>
</evidence>
<keyword evidence="3" id="KW-0963">Cytoplasm</keyword>
<evidence type="ECO:0000256" key="9">
    <source>
        <dbReference type="ARBA" id="ARBA00023316"/>
    </source>
</evidence>
<comment type="caution">
    <text evidence="15">The sequence shown here is derived from an EMBL/GenBank/DDBJ whole genome shotgun (WGS) entry which is preliminary data.</text>
</comment>
<evidence type="ECO:0000259" key="14">
    <source>
        <dbReference type="PROSITE" id="PS50975"/>
    </source>
</evidence>
<dbReference type="GO" id="GO:0046872">
    <property type="term" value="F:metal ion binding"/>
    <property type="evidence" value="ECO:0007669"/>
    <property type="project" value="UniProtKB-KW"/>
</dbReference>
<feature type="binding site" evidence="11">
    <location>
        <position position="346"/>
    </location>
    <ligand>
        <name>Mg(2+)</name>
        <dbReference type="ChEBI" id="CHEBI:18420"/>
        <label>1</label>
    </ligand>
</feature>
<organism evidence="15 16">
    <name type="scientific">Streptomyces chrestomyceticus JCM 4735</name>
    <dbReference type="NCBI Taxonomy" id="1306181"/>
    <lineage>
        <taxon>Bacteria</taxon>
        <taxon>Bacillati</taxon>
        <taxon>Actinomycetota</taxon>
        <taxon>Actinomycetes</taxon>
        <taxon>Kitasatosporales</taxon>
        <taxon>Streptomycetaceae</taxon>
        <taxon>Streptomyces</taxon>
    </lineage>
</organism>
<dbReference type="GO" id="GO:0008716">
    <property type="term" value="F:D-alanine-D-alanine ligase activity"/>
    <property type="evidence" value="ECO:0007669"/>
    <property type="project" value="InterPro"/>
</dbReference>
<evidence type="ECO:0000313" key="16">
    <source>
        <dbReference type="Proteomes" id="UP000287830"/>
    </source>
</evidence>
<reference evidence="15 16" key="1">
    <citation type="submission" date="2018-11" db="EMBL/GenBank/DDBJ databases">
        <title>Whole genome sequence of Streptomyces chrestomyceticus NBRC 13444(T).</title>
        <authorList>
            <person name="Komaki H."/>
            <person name="Tamura T."/>
        </authorList>
    </citation>
    <scope>NUCLEOTIDE SEQUENCE [LARGE SCALE GENOMIC DNA]</scope>
    <source>
        <strain evidence="15 16">NBRC 13444</strain>
    </source>
</reference>
<feature type="binding site" evidence="11">
    <location>
        <position position="346"/>
    </location>
    <ligand>
        <name>Mg(2+)</name>
        <dbReference type="ChEBI" id="CHEBI:18420"/>
        <label>2</label>
    </ligand>
</feature>
<keyword evidence="4 15" id="KW-0436">Ligase</keyword>
<keyword evidence="8" id="KW-0573">Peptidoglycan synthesis</keyword>
<evidence type="ECO:0000256" key="13">
    <source>
        <dbReference type="SAM" id="MobiDB-lite"/>
    </source>
</evidence>
<feature type="region of interest" description="Disordered" evidence="13">
    <location>
        <begin position="1"/>
        <end position="26"/>
    </location>
</feature>
<dbReference type="InterPro" id="IPR000291">
    <property type="entry name" value="D-Ala_lig_Van_CS"/>
</dbReference>
<dbReference type="PANTHER" id="PTHR23132:SF23">
    <property type="entry name" value="D-ALANINE--D-ALANINE LIGASE B"/>
    <property type="match status" value="1"/>
</dbReference>
<dbReference type="Proteomes" id="UP000287830">
    <property type="component" value="Unassembled WGS sequence"/>
</dbReference>
<feature type="compositionally biased region" description="Polar residues" evidence="13">
    <location>
        <begin position="16"/>
        <end position="25"/>
    </location>
</feature>
<name>A0A7U9KPU6_9ACTN</name>
<feature type="binding site" evidence="11">
    <location>
        <position position="333"/>
    </location>
    <ligand>
        <name>Mg(2+)</name>
        <dbReference type="ChEBI" id="CHEBI:18420"/>
        <label>1</label>
    </ligand>
</feature>
<dbReference type="PROSITE" id="PS50975">
    <property type="entry name" value="ATP_GRASP"/>
    <property type="match status" value="1"/>
</dbReference>
<evidence type="ECO:0000256" key="8">
    <source>
        <dbReference type="ARBA" id="ARBA00022984"/>
    </source>
</evidence>
<dbReference type="GO" id="GO:0008360">
    <property type="term" value="P:regulation of cell shape"/>
    <property type="evidence" value="ECO:0007669"/>
    <property type="project" value="UniProtKB-KW"/>
</dbReference>
<dbReference type="Pfam" id="PF07478">
    <property type="entry name" value="Dala_Dala_lig_C"/>
    <property type="match status" value="1"/>
</dbReference>
<evidence type="ECO:0000256" key="5">
    <source>
        <dbReference type="ARBA" id="ARBA00022741"/>
    </source>
</evidence>
<dbReference type="InterPro" id="IPR005905">
    <property type="entry name" value="D_ala_D_ala"/>
</dbReference>
<evidence type="ECO:0000313" key="15">
    <source>
        <dbReference type="EMBL" id="GCD33169.1"/>
    </source>
</evidence>
<evidence type="ECO:0000256" key="4">
    <source>
        <dbReference type="ARBA" id="ARBA00022598"/>
    </source>
</evidence>
<dbReference type="GO" id="GO:0005524">
    <property type="term" value="F:ATP binding"/>
    <property type="evidence" value="ECO:0007669"/>
    <property type="project" value="UniProtKB-UniRule"/>
</dbReference>
<keyword evidence="11" id="KW-0464">Manganese</keyword>
<feature type="active site" evidence="10">
    <location>
        <position position="224"/>
    </location>
</feature>
<dbReference type="InterPro" id="IPR011127">
    <property type="entry name" value="Dala_Dala_lig_N"/>
</dbReference>
<dbReference type="Pfam" id="PF01820">
    <property type="entry name" value="Dala_Dala_lig_N"/>
    <property type="match status" value="1"/>
</dbReference>
<dbReference type="EMBL" id="BHZC01000001">
    <property type="protein sequence ID" value="GCD33169.1"/>
    <property type="molecule type" value="Genomic_DNA"/>
</dbReference>
<dbReference type="GO" id="GO:0071555">
    <property type="term" value="P:cell wall organization"/>
    <property type="evidence" value="ECO:0007669"/>
    <property type="project" value="UniProtKB-KW"/>
</dbReference>
<dbReference type="PIRSF" id="PIRSF039102">
    <property type="entry name" value="Ddl/VanB"/>
    <property type="match status" value="1"/>
</dbReference>
<comment type="subcellular location">
    <subcellularLocation>
        <location evidence="1">Cytoplasm</location>
    </subcellularLocation>
</comment>
<dbReference type="SUPFAM" id="SSF52440">
    <property type="entry name" value="PreATP-grasp domain"/>
    <property type="match status" value="1"/>
</dbReference>
<sequence>MSEPVVRISEPPVVTPDSSDGSTAQLRAPATRVRQNPRMRVVILSGGESSERDVSLASGWSVARALLERGHEVTLVDPAAAVPVLAGPLRPGDTVAGVAVGKEPPSRAERHRLRSRLHAALTGGPVLELLRGADLVFLALHGGWGEDGHVQAVLEMAGVPFTGADSATCAAAWHKGRTQAVLGAAGLRVAERALWRPAVSDVPPDVERLATAGPVVAKPVADGSSVSVHRVDSLSQLGQIAAELRSEEVELMVEPFLPGREFTVAVVGDQVLPVIEIELTTPVFDYTAKYQPGAAVEVCPARIPDALASRLQESALRAHRALGFGSGTYSRTDFRCDADGEPMCLEVNALPGLTATSLVPLAATGAGWTYSDLIQRIVDLATR</sequence>